<dbReference type="Proteomes" id="UP001152795">
    <property type="component" value="Unassembled WGS sequence"/>
</dbReference>
<dbReference type="OrthoDB" id="5982034at2759"/>
<evidence type="ECO:0000313" key="2">
    <source>
        <dbReference type="Proteomes" id="UP001152795"/>
    </source>
</evidence>
<organism evidence="1 2">
    <name type="scientific">Paramuricea clavata</name>
    <name type="common">Red gorgonian</name>
    <name type="synonym">Violescent sea-whip</name>
    <dbReference type="NCBI Taxonomy" id="317549"/>
    <lineage>
        <taxon>Eukaryota</taxon>
        <taxon>Metazoa</taxon>
        <taxon>Cnidaria</taxon>
        <taxon>Anthozoa</taxon>
        <taxon>Octocorallia</taxon>
        <taxon>Malacalcyonacea</taxon>
        <taxon>Plexauridae</taxon>
        <taxon>Paramuricea</taxon>
    </lineage>
</organism>
<name>A0A6S7LSY1_PARCT</name>
<dbReference type="AlphaFoldDB" id="A0A6S7LSY1"/>
<feature type="non-terminal residue" evidence="1">
    <location>
        <position position="1"/>
    </location>
</feature>
<protein>
    <submittedName>
        <fullName evidence="1">Retrovirus-related Pol poly from transposon opus</fullName>
    </submittedName>
</protein>
<keyword evidence="2" id="KW-1185">Reference proteome</keyword>
<feature type="non-terminal residue" evidence="1">
    <location>
        <position position="239"/>
    </location>
</feature>
<dbReference type="EMBL" id="CACRXK020028970">
    <property type="protein sequence ID" value="CAB4041809.1"/>
    <property type="molecule type" value="Genomic_DNA"/>
</dbReference>
<evidence type="ECO:0000313" key="1">
    <source>
        <dbReference type="EMBL" id="CAB4041809.1"/>
    </source>
</evidence>
<accession>A0A6S7LSY1</accession>
<reference evidence="1" key="1">
    <citation type="submission" date="2020-04" db="EMBL/GenBank/DDBJ databases">
        <authorList>
            <person name="Alioto T."/>
            <person name="Alioto T."/>
            <person name="Gomez Garrido J."/>
        </authorList>
    </citation>
    <scope>NUCLEOTIDE SEQUENCE</scope>
    <source>
        <strain evidence="1">A484AB</strain>
    </source>
</reference>
<proteinExistence type="predicted"/>
<gene>
    <name evidence="1" type="ORF">PACLA_8A001647</name>
</gene>
<comment type="caution">
    <text evidence="1">The sequence shown here is derived from an EMBL/GenBank/DDBJ whole genome shotgun (WGS) entry which is preliminary data.</text>
</comment>
<sequence length="239" mass="27109">SQRAPIKWNSSTNTIKVDKKLLSDNKSKTKQLASVHVAVNTTHISTYLRTRYDYKSSSQTVGPDKAGNYHFIRSLAPKSSIHPCLRPQLRRIFTRRHNIYAWLRKTSTAPLRGLGNDGEDVPEASRRTAAQKLTHLELMLGQVANYCPVIARNTIVKNSTSMSTIWQAIRAHYGFQSTGAHFLDFNNLRLQPDERPDDLYQRLLSFIDDNLLTANGNIRHHGEDVSTDEELTPSLENII</sequence>